<dbReference type="Gene3D" id="1.20.1300.10">
    <property type="entry name" value="Fumarate reductase/succinate dehydrogenase, transmembrane subunit"/>
    <property type="match status" value="1"/>
</dbReference>
<dbReference type="InterPro" id="IPR000701">
    <property type="entry name" value="SuccDH_FuR_B_TM-su"/>
</dbReference>
<keyword evidence="12" id="KW-0249">Electron transport</keyword>
<dbReference type="STRING" id="394221.Mmar10_2847"/>
<evidence type="ECO:0000256" key="14">
    <source>
        <dbReference type="ARBA" id="ARBA00023004"/>
    </source>
</evidence>
<evidence type="ECO:0000256" key="11">
    <source>
        <dbReference type="ARBA" id="ARBA00022723"/>
    </source>
</evidence>
<accession>Q0AKR5</accession>
<dbReference type="EMBL" id="CP000449">
    <property type="protein sequence ID" value="ABI67128.1"/>
    <property type="molecule type" value="Genomic_DNA"/>
</dbReference>
<keyword evidence="11" id="KW-0479">Metal-binding</keyword>
<evidence type="ECO:0000256" key="4">
    <source>
        <dbReference type="ARBA" id="ARBA00005163"/>
    </source>
</evidence>
<evidence type="ECO:0000313" key="18">
    <source>
        <dbReference type="Proteomes" id="UP000001964"/>
    </source>
</evidence>
<comment type="pathway">
    <text evidence="4">Carbohydrate metabolism; tricarboxylic acid cycle.</text>
</comment>
<dbReference type="InterPro" id="IPR014312">
    <property type="entry name" value="Succ_DH_anchor"/>
</dbReference>
<comment type="function">
    <text evidence="2">Membrane-anchoring subunit of succinate dehydrogenase (SDH).</text>
</comment>
<dbReference type="NCBIfam" id="TIGR02968">
    <property type="entry name" value="succ_dehyd_anc"/>
    <property type="match status" value="1"/>
</dbReference>
<dbReference type="GO" id="GO:0006099">
    <property type="term" value="P:tricarboxylic acid cycle"/>
    <property type="evidence" value="ECO:0007669"/>
    <property type="project" value="UniProtKB-UniPathway"/>
</dbReference>
<keyword evidence="18" id="KW-1185">Reference proteome</keyword>
<feature type="transmembrane region" description="Helical" evidence="16">
    <location>
        <begin position="25"/>
        <end position="45"/>
    </location>
</feature>
<evidence type="ECO:0000313" key="17">
    <source>
        <dbReference type="EMBL" id="ABI67128.1"/>
    </source>
</evidence>
<dbReference type="GO" id="GO:0016491">
    <property type="term" value="F:oxidoreductase activity"/>
    <property type="evidence" value="ECO:0007669"/>
    <property type="project" value="UniProtKB-KW"/>
</dbReference>
<evidence type="ECO:0000256" key="12">
    <source>
        <dbReference type="ARBA" id="ARBA00022982"/>
    </source>
</evidence>
<proteinExistence type="predicted"/>
<dbReference type="eggNOG" id="COG2142">
    <property type="taxonomic scope" value="Bacteria"/>
</dbReference>
<dbReference type="AlphaFoldDB" id="Q0AKR5"/>
<keyword evidence="13 16" id="KW-1133">Transmembrane helix</keyword>
<dbReference type="GO" id="GO:0016020">
    <property type="term" value="C:membrane"/>
    <property type="evidence" value="ECO:0007669"/>
    <property type="project" value="UniProtKB-SubCell"/>
</dbReference>
<gene>
    <name evidence="17" type="ordered locus">Mmar10_2847</name>
</gene>
<sequence length="123" mass="13207">MSDYRTPTAKVRGLGASGHGASHWIVHRVTSIALFFLAPVFVWMLAKSGAPASAAEFFSSPAGAIITLLTLTAGLSHMRLGMQVIIEDYVHKHGTKTLLMLANTFLTLGLWLVTAFALLKLAL</sequence>
<dbReference type="CDD" id="cd03495">
    <property type="entry name" value="SQR_TypeC_SdhD_like"/>
    <property type="match status" value="1"/>
</dbReference>
<dbReference type="OrthoDB" id="9809280at2"/>
<dbReference type="RefSeq" id="WP_011644772.1">
    <property type="nucleotide sequence ID" value="NC_008347.1"/>
</dbReference>
<evidence type="ECO:0000256" key="13">
    <source>
        <dbReference type="ARBA" id="ARBA00022989"/>
    </source>
</evidence>
<keyword evidence="15 16" id="KW-0472">Membrane</keyword>
<organism evidence="17 18">
    <name type="scientific">Maricaulis maris (strain MCS10)</name>
    <name type="common">Caulobacter maris</name>
    <dbReference type="NCBI Taxonomy" id="394221"/>
    <lineage>
        <taxon>Bacteria</taxon>
        <taxon>Pseudomonadati</taxon>
        <taxon>Pseudomonadota</taxon>
        <taxon>Alphaproteobacteria</taxon>
        <taxon>Maricaulales</taxon>
        <taxon>Maricaulaceae</taxon>
        <taxon>Maricaulis</taxon>
    </lineage>
</organism>
<feature type="transmembrane region" description="Helical" evidence="16">
    <location>
        <begin position="98"/>
        <end position="119"/>
    </location>
</feature>
<keyword evidence="7" id="KW-0813">Transport</keyword>
<dbReference type="KEGG" id="mmr:Mmar10_2847"/>
<comment type="subcellular location">
    <subcellularLocation>
        <location evidence="3">Membrane</location>
        <topology evidence="3">Multi-pass membrane protein</topology>
    </subcellularLocation>
</comment>
<dbReference type="HOGENOM" id="CLU_151315_0_0_5"/>
<keyword evidence="9" id="KW-0349">Heme</keyword>
<evidence type="ECO:0000256" key="7">
    <source>
        <dbReference type="ARBA" id="ARBA00022448"/>
    </source>
</evidence>
<evidence type="ECO:0000256" key="9">
    <source>
        <dbReference type="ARBA" id="ARBA00022617"/>
    </source>
</evidence>
<dbReference type="GO" id="GO:0046872">
    <property type="term" value="F:metal ion binding"/>
    <property type="evidence" value="ECO:0007669"/>
    <property type="project" value="UniProtKB-KW"/>
</dbReference>
<keyword evidence="8" id="KW-0816">Tricarboxylic acid cycle</keyword>
<reference evidence="17 18" key="1">
    <citation type="submission" date="2006-08" db="EMBL/GenBank/DDBJ databases">
        <title>Complete sequence of Maricaulis maris MCS10.</title>
        <authorList>
            <consortium name="US DOE Joint Genome Institute"/>
            <person name="Copeland A."/>
            <person name="Lucas S."/>
            <person name="Lapidus A."/>
            <person name="Barry K."/>
            <person name="Detter J.C."/>
            <person name="Glavina del Rio T."/>
            <person name="Hammon N."/>
            <person name="Israni S."/>
            <person name="Dalin E."/>
            <person name="Tice H."/>
            <person name="Pitluck S."/>
            <person name="Saunders E."/>
            <person name="Brettin T."/>
            <person name="Bruce D."/>
            <person name="Han C."/>
            <person name="Tapia R."/>
            <person name="Gilna P."/>
            <person name="Schmutz J."/>
            <person name="Larimer F."/>
            <person name="Land M."/>
            <person name="Hauser L."/>
            <person name="Kyrpides N."/>
            <person name="Mikhailova N."/>
            <person name="Viollier P."/>
            <person name="Stephens C."/>
            <person name="Richardson P."/>
        </authorList>
    </citation>
    <scope>NUCLEOTIDE SEQUENCE [LARGE SCALE GENOMIC DNA]</scope>
    <source>
        <strain evidence="17 18">MCS10</strain>
    </source>
</reference>
<keyword evidence="10 16" id="KW-0812">Transmembrane</keyword>
<dbReference type="UniPathway" id="UPA00223"/>
<evidence type="ECO:0000256" key="5">
    <source>
        <dbReference type="ARBA" id="ARBA00011558"/>
    </source>
</evidence>
<comment type="cofactor">
    <cofactor evidence="1">
        <name>heme</name>
        <dbReference type="ChEBI" id="CHEBI:30413"/>
    </cofactor>
</comment>
<evidence type="ECO:0000256" key="1">
    <source>
        <dbReference type="ARBA" id="ARBA00001971"/>
    </source>
</evidence>
<evidence type="ECO:0000256" key="8">
    <source>
        <dbReference type="ARBA" id="ARBA00022532"/>
    </source>
</evidence>
<evidence type="ECO:0000256" key="3">
    <source>
        <dbReference type="ARBA" id="ARBA00004141"/>
    </source>
</evidence>
<comment type="subunit">
    <text evidence="5">Part of an enzyme complex containing four subunits: a flavoprotein, an iron-sulfur protein, plus two membrane-anchoring proteins, SdhC and SdhD.</text>
</comment>
<evidence type="ECO:0000256" key="15">
    <source>
        <dbReference type="ARBA" id="ARBA00023136"/>
    </source>
</evidence>
<name>Q0AKR5_MARMM</name>
<evidence type="ECO:0000256" key="16">
    <source>
        <dbReference type="SAM" id="Phobius"/>
    </source>
</evidence>
<dbReference type="Pfam" id="PF01127">
    <property type="entry name" value="Sdh_cyt"/>
    <property type="match status" value="1"/>
</dbReference>
<dbReference type="SUPFAM" id="SSF81343">
    <property type="entry name" value="Fumarate reductase respiratory complex transmembrane subunits"/>
    <property type="match status" value="1"/>
</dbReference>
<evidence type="ECO:0000256" key="10">
    <source>
        <dbReference type="ARBA" id="ARBA00022692"/>
    </source>
</evidence>
<evidence type="ECO:0000256" key="6">
    <source>
        <dbReference type="ARBA" id="ARBA00019425"/>
    </source>
</evidence>
<dbReference type="Proteomes" id="UP000001964">
    <property type="component" value="Chromosome"/>
</dbReference>
<protein>
    <recommendedName>
        <fullName evidence="6">Succinate dehydrogenase hydrophobic membrane anchor subunit</fullName>
    </recommendedName>
</protein>
<dbReference type="GO" id="GO:0020037">
    <property type="term" value="F:heme binding"/>
    <property type="evidence" value="ECO:0007669"/>
    <property type="project" value="InterPro"/>
</dbReference>
<dbReference type="InterPro" id="IPR034804">
    <property type="entry name" value="SQR/QFR_C/D"/>
</dbReference>
<evidence type="ECO:0000256" key="2">
    <source>
        <dbReference type="ARBA" id="ARBA00004050"/>
    </source>
</evidence>
<keyword evidence="14" id="KW-0408">Iron</keyword>
<keyword evidence="17" id="KW-0560">Oxidoreductase</keyword>
<feature type="transmembrane region" description="Helical" evidence="16">
    <location>
        <begin position="57"/>
        <end position="78"/>
    </location>
</feature>